<organism evidence="12 13">
    <name type="scientific">Clostridium ganghwense</name>
    <dbReference type="NCBI Taxonomy" id="312089"/>
    <lineage>
        <taxon>Bacteria</taxon>
        <taxon>Bacillati</taxon>
        <taxon>Bacillota</taxon>
        <taxon>Clostridia</taxon>
        <taxon>Eubacteriales</taxon>
        <taxon>Clostridiaceae</taxon>
        <taxon>Clostridium</taxon>
    </lineage>
</organism>
<dbReference type="PANTHER" id="PTHR45453">
    <property type="entry name" value="PHOSPHATE REGULON SENSOR PROTEIN PHOR"/>
    <property type="match status" value="1"/>
</dbReference>
<comment type="caution">
    <text evidence="12">The sequence shown here is derived from an EMBL/GenBank/DDBJ whole genome shotgun (WGS) entry which is preliminary data.</text>
</comment>
<dbReference type="InterPro" id="IPR036097">
    <property type="entry name" value="HisK_dim/P_sf"/>
</dbReference>
<dbReference type="SUPFAM" id="SSF47384">
    <property type="entry name" value="Homodimeric domain of signal transducing histidine kinase"/>
    <property type="match status" value="1"/>
</dbReference>
<keyword evidence="7" id="KW-0902">Two-component regulatory system</keyword>
<dbReference type="InterPro" id="IPR005467">
    <property type="entry name" value="His_kinase_dom"/>
</dbReference>
<dbReference type="SUPFAM" id="SSF158472">
    <property type="entry name" value="HAMP domain-like"/>
    <property type="match status" value="1"/>
</dbReference>
<dbReference type="InterPro" id="IPR036890">
    <property type="entry name" value="HATPase_C_sf"/>
</dbReference>
<proteinExistence type="predicted"/>
<feature type="transmembrane region" description="Helical" evidence="9">
    <location>
        <begin position="7"/>
        <end position="28"/>
    </location>
</feature>
<keyword evidence="9" id="KW-0812">Transmembrane</keyword>
<evidence type="ECO:0000313" key="12">
    <source>
        <dbReference type="EMBL" id="MCY6372241.1"/>
    </source>
</evidence>
<keyword evidence="9" id="KW-0472">Membrane</keyword>
<gene>
    <name evidence="12" type="ORF">OXH55_16545</name>
</gene>
<evidence type="ECO:0000256" key="2">
    <source>
        <dbReference type="ARBA" id="ARBA00004370"/>
    </source>
</evidence>
<sequence>MKSKSIVYKLFFITVIVFTVFIVIQMSLQSTFFSKFYIKEKTKIIEKNIEDFSKKYLDSNWSINDGIKEIDNFIKENNSAIIITNEVGFPKNLYMYSFYNSVVIIKDKNDNYYKIPTEYIVDSNDGTEFKTKKGDSIYVEGINVYDNEDIINPIIIESKGKKYVSKAVDIDEVEIYDYNLDNGDEEIIYGQSEEVKKIKGTVVYADNSNDISSDMIYKETLLMEQVDSWFYNEDKVKGIVNNEIISYSYNEPESKTQNLVCIKPLTTKKGNKEYIFVLTSLQPVDEAIGIMKKYYGYMFLLAILFIVILSFAYSKMISKPLIKINNVAKNMANLDFSVCCEVKSEDELGSLSKSLNTLSKNLDNNMRELKKANEKLKDDIEKEKEQDKIRKEFVASVSHELKTPLGIMKGFAEGIKDGIYEDKKDYYLEVIIDEIEKMNGLVLDMLELSKLEAGAHNLEKSNFDIKDIIVNTSDKFRHIAEDKNLKVDLDIDCCEVYADAKKIEQVIVNLFSNAIRYSENSGFIKVKTEVKDKEINVYIENSGSHIPEEQLHKIWHRFYRVEKSRSKALGGTGLGLPIVKNILEMHKSKFGVRNTEQGVEFYFSLLEA</sequence>
<dbReference type="CDD" id="cd00082">
    <property type="entry name" value="HisKA"/>
    <property type="match status" value="1"/>
</dbReference>
<evidence type="ECO:0000256" key="9">
    <source>
        <dbReference type="SAM" id="Phobius"/>
    </source>
</evidence>
<dbReference type="Pfam" id="PF02518">
    <property type="entry name" value="HATPase_c"/>
    <property type="match status" value="1"/>
</dbReference>
<dbReference type="Pfam" id="PF00512">
    <property type="entry name" value="HisKA"/>
    <property type="match status" value="1"/>
</dbReference>
<dbReference type="SUPFAM" id="SSF55874">
    <property type="entry name" value="ATPase domain of HSP90 chaperone/DNA topoisomerase II/histidine kinase"/>
    <property type="match status" value="1"/>
</dbReference>
<name>A0ABT4CW24_9CLOT</name>
<dbReference type="CDD" id="cd00075">
    <property type="entry name" value="HATPase"/>
    <property type="match status" value="1"/>
</dbReference>
<evidence type="ECO:0000256" key="1">
    <source>
        <dbReference type="ARBA" id="ARBA00000085"/>
    </source>
</evidence>
<dbReference type="SMART" id="SM00387">
    <property type="entry name" value="HATPase_c"/>
    <property type="match status" value="1"/>
</dbReference>
<dbReference type="Pfam" id="PF00672">
    <property type="entry name" value="HAMP"/>
    <property type="match status" value="1"/>
</dbReference>
<dbReference type="InterPro" id="IPR003660">
    <property type="entry name" value="HAMP_dom"/>
</dbReference>
<evidence type="ECO:0000259" key="11">
    <source>
        <dbReference type="PROSITE" id="PS50885"/>
    </source>
</evidence>
<dbReference type="Gene3D" id="1.10.287.130">
    <property type="match status" value="1"/>
</dbReference>
<dbReference type="InterPro" id="IPR003594">
    <property type="entry name" value="HATPase_dom"/>
</dbReference>
<dbReference type="Gene3D" id="3.30.565.10">
    <property type="entry name" value="Histidine kinase-like ATPase, C-terminal domain"/>
    <property type="match status" value="1"/>
</dbReference>
<dbReference type="EC" id="2.7.13.3" evidence="3"/>
<evidence type="ECO:0000256" key="3">
    <source>
        <dbReference type="ARBA" id="ARBA00012438"/>
    </source>
</evidence>
<dbReference type="Proteomes" id="UP001079657">
    <property type="component" value="Unassembled WGS sequence"/>
</dbReference>
<dbReference type="SMART" id="SM00388">
    <property type="entry name" value="HisKA"/>
    <property type="match status" value="1"/>
</dbReference>
<accession>A0ABT4CW24</accession>
<feature type="coiled-coil region" evidence="8">
    <location>
        <begin position="352"/>
        <end position="386"/>
    </location>
</feature>
<dbReference type="PRINTS" id="PR00344">
    <property type="entry name" value="BCTRLSENSOR"/>
</dbReference>
<evidence type="ECO:0000256" key="4">
    <source>
        <dbReference type="ARBA" id="ARBA00022553"/>
    </source>
</evidence>
<comment type="catalytic activity">
    <reaction evidence="1">
        <text>ATP + protein L-histidine = ADP + protein N-phospho-L-histidine.</text>
        <dbReference type="EC" id="2.7.13.3"/>
    </reaction>
</comment>
<keyword evidence="6 12" id="KW-0418">Kinase</keyword>
<dbReference type="InterPro" id="IPR050351">
    <property type="entry name" value="BphY/WalK/GraS-like"/>
</dbReference>
<comment type="subcellular location">
    <subcellularLocation>
        <location evidence="2">Membrane</location>
    </subcellularLocation>
</comment>
<dbReference type="PROSITE" id="PS50885">
    <property type="entry name" value="HAMP"/>
    <property type="match status" value="1"/>
</dbReference>
<evidence type="ECO:0000259" key="10">
    <source>
        <dbReference type="PROSITE" id="PS50109"/>
    </source>
</evidence>
<evidence type="ECO:0000256" key="6">
    <source>
        <dbReference type="ARBA" id="ARBA00022777"/>
    </source>
</evidence>
<evidence type="ECO:0000256" key="8">
    <source>
        <dbReference type="SAM" id="Coils"/>
    </source>
</evidence>
<keyword evidence="13" id="KW-1185">Reference proteome</keyword>
<feature type="domain" description="HAMP" evidence="11">
    <location>
        <begin position="315"/>
        <end position="367"/>
    </location>
</feature>
<evidence type="ECO:0000256" key="5">
    <source>
        <dbReference type="ARBA" id="ARBA00022679"/>
    </source>
</evidence>
<keyword evidence="5" id="KW-0808">Transferase</keyword>
<dbReference type="CDD" id="cd06225">
    <property type="entry name" value="HAMP"/>
    <property type="match status" value="1"/>
</dbReference>
<reference evidence="12" key="1">
    <citation type="submission" date="2022-12" db="EMBL/GenBank/DDBJ databases">
        <authorList>
            <person name="Wang J."/>
        </authorList>
    </citation>
    <scope>NUCLEOTIDE SEQUENCE</scope>
    <source>
        <strain evidence="12">HY-42-06</strain>
    </source>
</reference>
<dbReference type="PROSITE" id="PS50109">
    <property type="entry name" value="HIS_KIN"/>
    <property type="match status" value="1"/>
</dbReference>
<keyword evidence="9" id="KW-1133">Transmembrane helix</keyword>
<protein>
    <recommendedName>
        <fullName evidence="3">histidine kinase</fullName>
        <ecNumber evidence="3">2.7.13.3</ecNumber>
    </recommendedName>
</protein>
<dbReference type="InterPro" id="IPR004358">
    <property type="entry name" value="Sig_transdc_His_kin-like_C"/>
</dbReference>
<dbReference type="RefSeq" id="WP_268051180.1">
    <property type="nucleotide sequence ID" value="NZ_JAPQES010000006.1"/>
</dbReference>
<dbReference type="InterPro" id="IPR003661">
    <property type="entry name" value="HisK_dim/P_dom"/>
</dbReference>
<feature type="domain" description="Histidine kinase" evidence="10">
    <location>
        <begin position="396"/>
        <end position="608"/>
    </location>
</feature>
<feature type="transmembrane region" description="Helical" evidence="9">
    <location>
        <begin position="294"/>
        <end position="313"/>
    </location>
</feature>
<dbReference type="EMBL" id="JAPQES010000006">
    <property type="protein sequence ID" value="MCY6372241.1"/>
    <property type="molecule type" value="Genomic_DNA"/>
</dbReference>
<keyword evidence="8" id="KW-0175">Coiled coil</keyword>
<dbReference type="Gene3D" id="6.10.340.10">
    <property type="match status" value="1"/>
</dbReference>
<dbReference type="PANTHER" id="PTHR45453:SF3">
    <property type="entry name" value="HISTIDINE KINASE"/>
    <property type="match status" value="1"/>
</dbReference>
<evidence type="ECO:0000313" key="13">
    <source>
        <dbReference type="Proteomes" id="UP001079657"/>
    </source>
</evidence>
<keyword evidence="4" id="KW-0597">Phosphoprotein</keyword>
<dbReference type="SMART" id="SM00304">
    <property type="entry name" value="HAMP"/>
    <property type="match status" value="1"/>
</dbReference>
<dbReference type="GO" id="GO:0016301">
    <property type="term" value="F:kinase activity"/>
    <property type="evidence" value="ECO:0007669"/>
    <property type="project" value="UniProtKB-KW"/>
</dbReference>
<evidence type="ECO:0000256" key="7">
    <source>
        <dbReference type="ARBA" id="ARBA00023012"/>
    </source>
</evidence>